<evidence type="ECO:0000313" key="3">
    <source>
        <dbReference type="Proteomes" id="UP001556367"/>
    </source>
</evidence>
<keyword evidence="3" id="KW-1185">Reference proteome</keyword>
<reference evidence="3" key="1">
    <citation type="submission" date="2024-06" db="EMBL/GenBank/DDBJ databases">
        <title>Multi-omics analyses provide insights into the biosynthesis of the anticancer antibiotic pleurotin in Hohenbuehelia grisea.</title>
        <authorList>
            <person name="Weaver J.A."/>
            <person name="Alberti F."/>
        </authorList>
    </citation>
    <scope>NUCLEOTIDE SEQUENCE [LARGE SCALE GENOMIC DNA]</scope>
    <source>
        <strain evidence="3">T-177</strain>
    </source>
</reference>
<protein>
    <submittedName>
        <fullName evidence="2">Uncharacterized protein</fullName>
    </submittedName>
</protein>
<feature type="compositionally biased region" description="Polar residues" evidence="1">
    <location>
        <begin position="200"/>
        <end position="212"/>
    </location>
</feature>
<feature type="region of interest" description="Disordered" evidence="1">
    <location>
        <begin position="191"/>
        <end position="212"/>
    </location>
</feature>
<organism evidence="2 3">
    <name type="scientific">Hohenbuehelia grisea</name>
    <dbReference type="NCBI Taxonomy" id="104357"/>
    <lineage>
        <taxon>Eukaryota</taxon>
        <taxon>Fungi</taxon>
        <taxon>Dikarya</taxon>
        <taxon>Basidiomycota</taxon>
        <taxon>Agaricomycotina</taxon>
        <taxon>Agaricomycetes</taxon>
        <taxon>Agaricomycetidae</taxon>
        <taxon>Agaricales</taxon>
        <taxon>Pleurotineae</taxon>
        <taxon>Pleurotaceae</taxon>
        <taxon>Hohenbuehelia</taxon>
    </lineage>
</organism>
<proteinExistence type="predicted"/>
<name>A0ABR3IUY8_9AGAR</name>
<dbReference type="Proteomes" id="UP001556367">
    <property type="component" value="Unassembled WGS sequence"/>
</dbReference>
<gene>
    <name evidence="2" type="ORF">HGRIS_013267</name>
</gene>
<dbReference type="EMBL" id="JASNQZ010000015">
    <property type="protein sequence ID" value="KAL0947136.1"/>
    <property type="molecule type" value="Genomic_DNA"/>
</dbReference>
<comment type="caution">
    <text evidence="2">The sequence shown here is derived from an EMBL/GenBank/DDBJ whole genome shotgun (WGS) entry which is preliminary data.</text>
</comment>
<feature type="region of interest" description="Disordered" evidence="1">
    <location>
        <begin position="130"/>
        <end position="154"/>
    </location>
</feature>
<evidence type="ECO:0000313" key="2">
    <source>
        <dbReference type="EMBL" id="KAL0947136.1"/>
    </source>
</evidence>
<accession>A0ABR3IUY8</accession>
<sequence>MVDSTIHSPFLRTLTSSNHRAMVRFRVPVFWRIRSRRKRGANAEHKLPDENCDIIMPHHIMSPSINSARYRSSPSEVFERPDRSLLNEVDTASLDIQSELRPTIRRLRQHAGRRMSAALAFHRPRDASEVSLFDSDGRTQSTRTSGSRDSDVLGQEHMRLVAAERQPSVHSTYDNLQASWQAEVIDPFAKAPPMTWGRSRGNQAPTTQDPLS</sequence>
<evidence type="ECO:0000256" key="1">
    <source>
        <dbReference type="SAM" id="MobiDB-lite"/>
    </source>
</evidence>